<protein>
    <submittedName>
        <fullName evidence="2">Transcriptional regulator</fullName>
    </submittedName>
</protein>
<dbReference type="SUPFAM" id="SSF47413">
    <property type="entry name" value="lambda repressor-like DNA-binding domains"/>
    <property type="match status" value="1"/>
</dbReference>
<dbReference type="EMBL" id="AP023354">
    <property type="protein sequence ID" value="BCJ27491.1"/>
    <property type="molecule type" value="Genomic_DNA"/>
</dbReference>
<name>A0A810KZ42_9ACTN</name>
<dbReference type="Pfam" id="PF19054">
    <property type="entry name" value="DUF5753"/>
    <property type="match status" value="1"/>
</dbReference>
<organism evidence="2 3">
    <name type="scientific">Actinocatenispora sera</name>
    <dbReference type="NCBI Taxonomy" id="390989"/>
    <lineage>
        <taxon>Bacteria</taxon>
        <taxon>Bacillati</taxon>
        <taxon>Actinomycetota</taxon>
        <taxon>Actinomycetes</taxon>
        <taxon>Micromonosporales</taxon>
        <taxon>Micromonosporaceae</taxon>
        <taxon>Actinocatenispora</taxon>
    </lineage>
</organism>
<dbReference type="Pfam" id="PF13560">
    <property type="entry name" value="HTH_31"/>
    <property type="match status" value="1"/>
</dbReference>
<dbReference type="InterPro" id="IPR043917">
    <property type="entry name" value="DUF5753"/>
</dbReference>
<dbReference type="KEGG" id="aser:Asera_15990"/>
<feature type="domain" description="HTH cro/C1-type" evidence="1">
    <location>
        <begin position="18"/>
        <end position="72"/>
    </location>
</feature>
<proteinExistence type="predicted"/>
<dbReference type="InterPro" id="IPR010982">
    <property type="entry name" value="Lambda_DNA-bd_dom_sf"/>
</dbReference>
<evidence type="ECO:0000313" key="2">
    <source>
        <dbReference type="EMBL" id="BCJ27491.1"/>
    </source>
</evidence>
<dbReference type="Gene3D" id="1.10.260.40">
    <property type="entry name" value="lambda repressor-like DNA-binding domains"/>
    <property type="match status" value="1"/>
</dbReference>
<evidence type="ECO:0000313" key="3">
    <source>
        <dbReference type="Proteomes" id="UP000680750"/>
    </source>
</evidence>
<reference evidence="2" key="1">
    <citation type="submission" date="2020-08" db="EMBL/GenBank/DDBJ databases">
        <title>Whole genome shotgun sequence of Actinocatenispora sera NBRC 101916.</title>
        <authorList>
            <person name="Komaki H."/>
            <person name="Tamura T."/>
        </authorList>
    </citation>
    <scope>NUCLEOTIDE SEQUENCE</scope>
    <source>
        <strain evidence="2">NBRC 101916</strain>
    </source>
</reference>
<sequence>MTAKPTQIAARRQLGEELRRLRMSVSRTGQQVAAALGWHQSKVSRIEAGKNLIRVEDVEALVGVLDAPPDEARRLFDLAAVNVGEPGSWRNSSRSGLTRRQRDFIALEASAVGILHYQPVLVPGYMQTPEYARRIAAMAGASDLDRAVEQRQARRATLESDSAPSYRIVLLETALRWRPVPMEAMAEQLDQVVKLARRSNVDLRVVSFDIEQVAYVQHPFMVFDFAGEIHPEGLVETTTQDLKVKDANSLGSLRHYFDQLSSSALGKADSLALVRSVAASYRDRA</sequence>
<dbReference type="InterPro" id="IPR001387">
    <property type="entry name" value="Cro/C1-type_HTH"/>
</dbReference>
<gene>
    <name evidence="2" type="ORF">Asera_15990</name>
</gene>
<evidence type="ECO:0000259" key="1">
    <source>
        <dbReference type="PROSITE" id="PS50943"/>
    </source>
</evidence>
<dbReference type="RefSeq" id="WP_280529715.1">
    <property type="nucleotide sequence ID" value="NZ_AP023354.1"/>
</dbReference>
<dbReference type="SMART" id="SM00530">
    <property type="entry name" value="HTH_XRE"/>
    <property type="match status" value="1"/>
</dbReference>
<dbReference type="CDD" id="cd00093">
    <property type="entry name" value="HTH_XRE"/>
    <property type="match status" value="1"/>
</dbReference>
<dbReference type="Proteomes" id="UP000680750">
    <property type="component" value="Chromosome"/>
</dbReference>
<dbReference type="AlphaFoldDB" id="A0A810KZ42"/>
<dbReference type="PROSITE" id="PS50943">
    <property type="entry name" value="HTH_CROC1"/>
    <property type="match status" value="1"/>
</dbReference>
<accession>A0A810KZ42</accession>
<dbReference type="GO" id="GO:0003677">
    <property type="term" value="F:DNA binding"/>
    <property type="evidence" value="ECO:0007669"/>
    <property type="project" value="InterPro"/>
</dbReference>
<keyword evidence="3" id="KW-1185">Reference proteome</keyword>